<evidence type="ECO:0000313" key="6">
    <source>
        <dbReference type="EMBL" id="GAA3611433.1"/>
    </source>
</evidence>
<dbReference type="RefSeq" id="WP_345575975.1">
    <property type="nucleotide sequence ID" value="NZ_BAABDQ010000047.1"/>
</dbReference>
<keyword evidence="3" id="KW-0238">DNA-binding</keyword>
<evidence type="ECO:0000313" key="7">
    <source>
        <dbReference type="Proteomes" id="UP001500630"/>
    </source>
</evidence>
<dbReference type="Proteomes" id="UP001500630">
    <property type="component" value="Unassembled WGS sequence"/>
</dbReference>
<dbReference type="InterPro" id="IPR036390">
    <property type="entry name" value="WH_DNA-bd_sf"/>
</dbReference>
<dbReference type="Gene3D" id="1.10.10.10">
    <property type="entry name" value="Winged helix-like DNA-binding domain superfamily/Winged helix DNA-binding domain"/>
    <property type="match status" value="1"/>
</dbReference>
<dbReference type="Pfam" id="PF03466">
    <property type="entry name" value="LysR_substrate"/>
    <property type="match status" value="1"/>
</dbReference>
<dbReference type="Pfam" id="PF00126">
    <property type="entry name" value="HTH_1"/>
    <property type="match status" value="1"/>
</dbReference>
<proteinExistence type="inferred from homology"/>
<keyword evidence="7" id="KW-1185">Reference proteome</keyword>
<comment type="similarity">
    <text evidence="1">Belongs to the LysR transcriptional regulatory family.</text>
</comment>
<reference evidence="7" key="1">
    <citation type="journal article" date="2019" name="Int. J. Syst. Evol. Microbiol.">
        <title>The Global Catalogue of Microorganisms (GCM) 10K type strain sequencing project: providing services to taxonomists for standard genome sequencing and annotation.</title>
        <authorList>
            <consortium name="The Broad Institute Genomics Platform"/>
            <consortium name="The Broad Institute Genome Sequencing Center for Infectious Disease"/>
            <person name="Wu L."/>
            <person name="Ma J."/>
        </authorList>
    </citation>
    <scope>NUCLEOTIDE SEQUENCE [LARGE SCALE GENOMIC DNA]</scope>
    <source>
        <strain evidence="7">JCM 17326</strain>
    </source>
</reference>
<dbReference type="InterPro" id="IPR005119">
    <property type="entry name" value="LysR_subst-bd"/>
</dbReference>
<dbReference type="Gene3D" id="3.40.190.10">
    <property type="entry name" value="Periplasmic binding protein-like II"/>
    <property type="match status" value="2"/>
</dbReference>
<dbReference type="InterPro" id="IPR000847">
    <property type="entry name" value="LysR_HTH_N"/>
</dbReference>
<organism evidence="6 7">
    <name type="scientific">Nonomuraea rosea</name>
    <dbReference type="NCBI Taxonomy" id="638574"/>
    <lineage>
        <taxon>Bacteria</taxon>
        <taxon>Bacillati</taxon>
        <taxon>Actinomycetota</taxon>
        <taxon>Actinomycetes</taxon>
        <taxon>Streptosporangiales</taxon>
        <taxon>Streptosporangiaceae</taxon>
        <taxon>Nonomuraea</taxon>
    </lineage>
</organism>
<evidence type="ECO:0000256" key="4">
    <source>
        <dbReference type="ARBA" id="ARBA00023163"/>
    </source>
</evidence>
<feature type="domain" description="HTH lysR-type" evidence="5">
    <location>
        <begin position="1"/>
        <end position="58"/>
    </location>
</feature>
<dbReference type="PROSITE" id="PS50931">
    <property type="entry name" value="HTH_LYSR"/>
    <property type="match status" value="1"/>
</dbReference>
<keyword evidence="2" id="KW-0805">Transcription regulation</keyword>
<dbReference type="CDD" id="cd08414">
    <property type="entry name" value="PBP2_LTTR_aromatics_like"/>
    <property type="match status" value="1"/>
</dbReference>
<evidence type="ECO:0000256" key="3">
    <source>
        <dbReference type="ARBA" id="ARBA00023125"/>
    </source>
</evidence>
<dbReference type="PRINTS" id="PR00039">
    <property type="entry name" value="HTHLYSR"/>
</dbReference>
<name>A0ABP6ZN34_9ACTN</name>
<dbReference type="SUPFAM" id="SSF53850">
    <property type="entry name" value="Periplasmic binding protein-like II"/>
    <property type="match status" value="1"/>
</dbReference>
<gene>
    <name evidence="6" type="ORF">GCM10022419_115580</name>
</gene>
<sequence>MELRQLRYFVTLAEELHFGRAAAREHIVQSALSQQIQRLERELGVRLLDRSTHHVDLTPAGAVFLVEARQILDHVGRAGQAARNAVASAPTLRAGIIDAGYDTMPQILREFQRAHPDFTIHQVEADTPEQYRQLAGGRLDIGIGATSQTWPALASELIRLDPLGVLVPDDHRFAGLDGVPVAALADELLLLGEESQTPELNSFVVELCRSAGFAPTVYEGTVESTRAAADLVLQHRCVHCVPASFRTSNRPGTTWRPLIEPATHYPWSLLWHDTNPSPRIATVIDSARQLAKRLGWLEPMAQPPFAPPLPSDLLPDSDPAA</sequence>
<evidence type="ECO:0000259" key="5">
    <source>
        <dbReference type="PROSITE" id="PS50931"/>
    </source>
</evidence>
<keyword evidence="4" id="KW-0804">Transcription</keyword>
<dbReference type="InterPro" id="IPR036388">
    <property type="entry name" value="WH-like_DNA-bd_sf"/>
</dbReference>
<evidence type="ECO:0000256" key="1">
    <source>
        <dbReference type="ARBA" id="ARBA00009437"/>
    </source>
</evidence>
<dbReference type="PANTHER" id="PTHR30346">
    <property type="entry name" value="TRANSCRIPTIONAL DUAL REGULATOR HCAR-RELATED"/>
    <property type="match status" value="1"/>
</dbReference>
<accession>A0ABP6ZN34</accession>
<evidence type="ECO:0000256" key="2">
    <source>
        <dbReference type="ARBA" id="ARBA00023015"/>
    </source>
</evidence>
<dbReference type="EMBL" id="BAABDQ010000047">
    <property type="protein sequence ID" value="GAA3611433.1"/>
    <property type="molecule type" value="Genomic_DNA"/>
</dbReference>
<dbReference type="SUPFAM" id="SSF46785">
    <property type="entry name" value="Winged helix' DNA-binding domain"/>
    <property type="match status" value="1"/>
</dbReference>
<dbReference type="PANTHER" id="PTHR30346:SF0">
    <property type="entry name" value="HCA OPERON TRANSCRIPTIONAL ACTIVATOR HCAR"/>
    <property type="match status" value="1"/>
</dbReference>
<protein>
    <submittedName>
        <fullName evidence="6">LysR family transcriptional regulator</fullName>
    </submittedName>
</protein>
<comment type="caution">
    <text evidence="6">The sequence shown here is derived from an EMBL/GenBank/DDBJ whole genome shotgun (WGS) entry which is preliminary data.</text>
</comment>